<organism evidence="1 2">
    <name type="scientific">Clathrospora elynae</name>
    <dbReference type="NCBI Taxonomy" id="706981"/>
    <lineage>
        <taxon>Eukaryota</taxon>
        <taxon>Fungi</taxon>
        <taxon>Dikarya</taxon>
        <taxon>Ascomycota</taxon>
        <taxon>Pezizomycotina</taxon>
        <taxon>Dothideomycetes</taxon>
        <taxon>Pleosporomycetidae</taxon>
        <taxon>Pleosporales</taxon>
        <taxon>Diademaceae</taxon>
        <taxon>Clathrospora</taxon>
    </lineage>
</organism>
<evidence type="ECO:0008006" key="3">
    <source>
        <dbReference type="Google" id="ProtNLM"/>
    </source>
</evidence>
<name>A0A6A5SSR4_9PLEO</name>
<accession>A0A6A5SSR4</accession>
<dbReference type="OrthoDB" id="2349068at2759"/>
<dbReference type="AlphaFoldDB" id="A0A6A5SSR4"/>
<sequence length="101" mass="10708">MPVTAGSSWSGIARAPGIADSCSSSVGENGVAMGTRFLACSKGYQNEVVRATDGAQNTTKMMLYNHLRGTMLVRSVEDAVVTVKRLQDKARALSQGLNDED</sequence>
<protein>
    <recommendedName>
        <fullName evidence="3">Nitronate monooxygenase domain-containing protein</fullName>
    </recommendedName>
</protein>
<gene>
    <name evidence="1" type="ORF">EJ02DRAFT_465587</name>
</gene>
<reference evidence="1" key="1">
    <citation type="journal article" date="2020" name="Stud. Mycol.">
        <title>101 Dothideomycetes genomes: a test case for predicting lifestyles and emergence of pathogens.</title>
        <authorList>
            <person name="Haridas S."/>
            <person name="Albert R."/>
            <person name="Binder M."/>
            <person name="Bloem J."/>
            <person name="Labutti K."/>
            <person name="Salamov A."/>
            <person name="Andreopoulos B."/>
            <person name="Baker S."/>
            <person name="Barry K."/>
            <person name="Bills G."/>
            <person name="Bluhm B."/>
            <person name="Cannon C."/>
            <person name="Castanera R."/>
            <person name="Culley D."/>
            <person name="Daum C."/>
            <person name="Ezra D."/>
            <person name="Gonzalez J."/>
            <person name="Henrissat B."/>
            <person name="Kuo A."/>
            <person name="Liang C."/>
            <person name="Lipzen A."/>
            <person name="Lutzoni F."/>
            <person name="Magnuson J."/>
            <person name="Mondo S."/>
            <person name="Nolan M."/>
            <person name="Ohm R."/>
            <person name="Pangilinan J."/>
            <person name="Park H.-J."/>
            <person name="Ramirez L."/>
            <person name="Alfaro M."/>
            <person name="Sun H."/>
            <person name="Tritt A."/>
            <person name="Yoshinaga Y."/>
            <person name="Zwiers L.-H."/>
            <person name="Turgeon B."/>
            <person name="Goodwin S."/>
            <person name="Spatafora J."/>
            <person name="Crous P."/>
            <person name="Grigoriev I."/>
        </authorList>
    </citation>
    <scope>NUCLEOTIDE SEQUENCE</scope>
    <source>
        <strain evidence="1">CBS 161.51</strain>
    </source>
</reference>
<evidence type="ECO:0000313" key="1">
    <source>
        <dbReference type="EMBL" id="KAF1942774.1"/>
    </source>
</evidence>
<dbReference type="EMBL" id="ML976032">
    <property type="protein sequence ID" value="KAF1942774.1"/>
    <property type="molecule type" value="Genomic_DNA"/>
</dbReference>
<evidence type="ECO:0000313" key="2">
    <source>
        <dbReference type="Proteomes" id="UP000800038"/>
    </source>
</evidence>
<keyword evidence="2" id="KW-1185">Reference proteome</keyword>
<dbReference type="Proteomes" id="UP000800038">
    <property type="component" value="Unassembled WGS sequence"/>
</dbReference>
<proteinExistence type="predicted"/>